<evidence type="ECO:0000313" key="4">
    <source>
        <dbReference type="Proteomes" id="UP000002320"/>
    </source>
</evidence>
<dbReference type="eggNOG" id="ENOG502SB03">
    <property type="taxonomic scope" value="Eukaryota"/>
</dbReference>
<sequence>MDTDKLNRELQIFRNHVKIARENIIHKLVRDIKFWKQKQATHAENVRASKKVQSAELLMSHIRAQHASELAKAVIRFKPKSAVGAELTVEQRALLRFHENKKLAPEVQALIRRFGLNSKMELLDKFLKSRDQVKVKEGKAKGKKRKEKVRKVKGEAAGEQESEDQGFCEQEVKVADEESSEESNYDGDSASEASENEEEQEVGKFVRTPAKLKNDQKKEPKPKDSVKKKEQKSKDSTKKPEPKKRKLLKAPEDDDEKDKSVQIQDSFFVTSSGQSYVATAPVVDKKEQDQEEEEYSWKRTIKKKDILGNKEERPQKRPHPKDQDELHPSWKAKQQQKGIKPFQGQRKRLDEGDNPTPDLHPSWAAKQKQQGIKPFSGKKTTFDSDKAEPAAAPEDLHPSWAAKQKQKGIKPFAGKKIVFDFEAPAVEAAPREELHPSWAAKQKQKGIQAFQASCPERSAPVLGGQTTREGHSGVCG</sequence>
<dbReference type="InParanoid" id="B0WU67"/>
<reference evidence="2" key="1">
    <citation type="submission" date="2007-03" db="EMBL/GenBank/DDBJ databases">
        <title>Annotation of Culex pipiens quinquefasciatus.</title>
        <authorList>
            <consortium name="The Broad Institute Genome Sequencing Platform"/>
            <person name="Atkinson P.W."/>
            <person name="Hemingway J."/>
            <person name="Christensen B.M."/>
            <person name="Higgs S."/>
            <person name="Kodira C."/>
            <person name="Hannick L."/>
            <person name="Megy K."/>
            <person name="O'Leary S."/>
            <person name="Pearson M."/>
            <person name="Haas B.J."/>
            <person name="Mauceli E."/>
            <person name="Wortman J.R."/>
            <person name="Lee N.H."/>
            <person name="Guigo R."/>
            <person name="Stanke M."/>
            <person name="Alvarado L."/>
            <person name="Amedeo P."/>
            <person name="Antoine C.H."/>
            <person name="Arensburger P."/>
            <person name="Bidwell S.L."/>
            <person name="Crawford M."/>
            <person name="Camaro F."/>
            <person name="Devon K."/>
            <person name="Engels R."/>
            <person name="Hammond M."/>
            <person name="Howarth C."/>
            <person name="Koehrsen M."/>
            <person name="Lawson D."/>
            <person name="Montgomery P."/>
            <person name="Nene V."/>
            <person name="Nusbaum C."/>
            <person name="Puiu D."/>
            <person name="Romero-Severson J."/>
            <person name="Severson D.W."/>
            <person name="Shumway M."/>
            <person name="Sisk P."/>
            <person name="Stolte C."/>
            <person name="Zeng Q."/>
            <person name="Eisenstadt E."/>
            <person name="Fraser-Liggett C."/>
            <person name="Strausberg R."/>
            <person name="Galagan J."/>
            <person name="Birren B."/>
            <person name="Collins F.H."/>
        </authorList>
    </citation>
    <scope>NUCLEOTIDE SEQUENCE [LARGE SCALE GENOMIC DNA]</scope>
    <source>
        <strain evidence="2">JHB</strain>
    </source>
</reference>
<protein>
    <recommendedName>
        <fullName evidence="5">Serum response factor-binding protein 1</fullName>
    </recommendedName>
</protein>
<dbReference type="KEGG" id="cqu:CpipJ_CPIJ010195"/>
<feature type="compositionally biased region" description="Basic and acidic residues" evidence="1">
    <location>
        <begin position="303"/>
        <end position="328"/>
    </location>
</feature>
<dbReference type="HOGENOM" id="CLU_561658_0_0_1"/>
<evidence type="ECO:0000256" key="1">
    <source>
        <dbReference type="SAM" id="MobiDB-lite"/>
    </source>
</evidence>
<dbReference type="GO" id="GO:0030686">
    <property type="term" value="C:90S preribosome"/>
    <property type="evidence" value="ECO:0007669"/>
    <property type="project" value="TreeGrafter"/>
</dbReference>
<reference evidence="3" key="2">
    <citation type="submission" date="2020-05" db="UniProtKB">
        <authorList>
            <consortium name="EnsemblMetazoa"/>
        </authorList>
    </citation>
    <scope>IDENTIFICATION</scope>
    <source>
        <strain evidence="3">JHB</strain>
    </source>
</reference>
<evidence type="ECO:0008006" key="5">
    <source>
        <dbReference type="Google" id="ProtNLM"/>
    </source>
</evidence>
<evidence type="ECO:0000313" key="3">
    <source>
        <dbReference type="EnsemblMetazoa" id="CPIJ010195-PA"/>
    </source>
</evidence>
<dbReference type="PANTHER" id="PTHR23325">
    <property type="entry name" value="SERUM RESPONSE FACTOR-BINDING"/>
    <property type="match status" value="1"/>
</dbReference>
<name>B0WU67_CULQU</name>
<feature type="region of interest" description="Disordered" evidence="1">
    <location>
        <begin position="134"/>
        <end position="407"/>
    </location>
</feature>
<feature type="compositionally biased region" description="Basic and acidic residues" evidence="1">
    <location>
        <begin position="212"/>
        <end position="240"/>
    </location>
</feature>
<dbReference type="VEuPathDB" id="VectorBase:CPIJ010195"/>
<dbReference type="GO" id="GO:0005634">
    <property type="term" value="C:nucleus"/>
    <property type="evidence" value="ECO:0007669"/>
    <property type="project" value="TreeGrafter"/>
</dbReference>
<dbReference type="Proteomes" id="UP000002320">
    <property type="component" value="Unassembled WGS sequence"/>
</dbReference>
<accession>B0WU67</accession>
<evidence type="ECO:0000313" key="2">
    <source>
        <dbReference type="EMBL" id="EDS34787.1"/>
    </source>
</evidence>
<dbReference type="PANTHER" id="PTHR23325:SF1">
    <property type="entry name" value="SERUM RESPONSE FACTOR-BINDING PROTEIN 1"/>
    <property type="match status" value="1"/>
</dbReference>
<dbReference type="AlphaFoldDB" id="B0WU67"/>
<gene>
    <name evidence="3" type="primary">6043256</name>
    <name evidence="2" type="ORF">CpipJ_CPIJ010195</name>
</gene>
<feature type="compositionally biased region" description="Basic residues" evidence="1">
    <location>
        <begin position="141"/>
        <end position="151"/>
    </location>
</feature>
<dbReference type="EnsemblMetazoa" id="CPIJ010195-RA">
    <property type="protein sequence ID" value="CPIJ010195-PA"/>
    <property type="gene ID" value="CPIJ010195"/>
</dbReference>
<dbReference type="OMA" id="SEDQGFC"/>
<organism>
    <name type="scientific">Culex quinquefasciatus</name>
    <name type="common">Southern house mosquito</name>
    <name type="synonym">Culex pungens</name>
    <dbReference type="NCBI Taxonomy" id="7176"/>
    <lineage>
        <taxon>Eukaryota</taxon>
        <taxon>Metazoa</taxon>
        <taxon>Ecdysozoa</taxon>
        <taxon>Arthropoda</taxon>
        <taxon>Hexapoda</taxon>
        <taxon>Insecta</taxon>
        <taxon>Pterygota</taxon>
        <taxon>Neoptera</taxon>
        <taxon>Endopterygota</taxon>
        <taxon>Diptera</taxon>
        <taxon>Nematocera</taxon>
        <taxon>Culicoidea</taxon>
        <taxon>Culicidae</taxon>
        <taxon>Culicinae</taxon>
        <taxon>Culicini</taxon>
        <taxon>Culex</taxon>
        <taxon>Culex</taxon>
    </lineage>
</organism>
<feature type="compositionally biased region" description="Polar residues" evidence="1">
    <location>
        <begin position="261"/>
        <end position="277"/>
    </location>
</feature>
<dbReference type="OrthoDB" id="3364872at2759"/>
<dbReference type="GO" id="GO:0030490">
    <property type="term" value="P:maturation of SSU-rRNA"/>
    <property type="evidence" value="ECO:0007669"/>
    <property type="project" value="TreeGrafter"/>
</dbReference>
<dbReference type="STRING" id="7176.B0WU67"/>
<dbReference type="InterPro" id="IPR037393">
    <property type="entry name" value="Bud22/SRFB1"/>
</dbReference>
<dbReference type="VEuPathDB" id="VectorBase:CQUJHB007190"/>
<dbReference type="EMBL" id="DS232101">
    <property type="protein sequence ID" value="EDS34787.1"/>
    <property type="molecule type" value="Genomic_DNA"/>
</dbReference>
<proteinExistence type="predicted"/>
<keyword evidence="4" id="KW-1185">Reference proteome</keyword>